<comment type="caution">
    <text evidence="2">The sequence shown here is derived from an EMBL/GenBank/DDBJ whole genome shotgun (WGS) entry which is preliminary data.</text>
</comment>
<organism evidence="2 3">
    <name type="scientific">Glycine soja</name>
    <name type="common">Wild soybean</name>
    <dbReference type="NCBI Taxonomy" id="3848"/>
    <lineage>
        <taxon>Eukaryota</taxon>
        <taxon>Viridiplantae</taxon>
        <taxon>Streptophyta</taxon>
        <taxon>Embryophyta</taxon>
        <taxon>Tracheophyta</taxon>
        <taxon>Spermatophyta</taxon>
        <taxon>Magnoliopsida</taxon>
        <taxon>eudicotyledons</taxon>
        <taxon>Gunneridae</taxon>
        <taxon>Pentapetalae</taxon>
        <taxon>rosids</taxon>
        <taxon>fabids</taxon>
        <taxon>Fabales</taxon>
        <taxon>Fabaceae</taxon>
        <taxon>Papilionoideae</taxon>
        <taxon>50 kb inversion clade</taxon>
        <taxon>NPAAA clade</taxon>
        <taxon>indigoferoid/millettioid clade</taxon>
        <taxon>Phaseoleae</taxon>
        <taxon>Glycine</taxon>
        <taxon>Glycine subgen. Soja</taxon>
    </lineage>
</organism>
<sequence>MVHNSNISKKFPIPYLSTDLMCFLESFQCMVTALCFDHRASAWSLYNAMRLSFALYAEYQNNLFLQCGRQNDADPSYWAWAILLGLYFLLRLHRWSYGFLQKGHMENMVDLAVWLSLSTTTRIAFLLCALGSPSTNSIDMPDQTCVGIGNGYRRPAGVRA</sequence>
<keyword evidence="3" id="KW-1185">Reference proteome</keyword>
<feature type="transmembrane region" description="Helical" evidence="1">
    <location>
        <begin position="75"/>
        <end position="90"/>
    </location>
</feature>
<dbReference type="Proteomes" id="UP000289340">
    <property type="component" value="Chromosome 7"/>
</dbReference>
<gene>
    <name evidence="2" type="ORF">D0Y65_018146</name>
</gene>
<protein>
    <submittedName>
        <fullName evidence="2">Uncharacterized protein</fullName>
    </submittedName>
</protein>
<proteinExistence type="predicted"/>
<feature type="transmembrane region" description="Helical" evidence="1">
    <location>
        <begin position="111"/>
        <end position="132"/>
    </location>
</feature>
<name>A0A445JXZ5_GLYSO</name>
<keyword evidence="1" id="KW-0472">Membrane</keyword>
<reference evidence="2 3" key="1">
    <citation type="submission" date="2018-09" db="EMBL/GenBank/DDBJ databases">
        <title>A high-quality reference genome of wild soybean provides a powerful tool to mine soybean genomes.</title>
        <authorList>
            <person name="Xie M."/>
            <person name="Chung C.Y.L."/>
            <person name="Li M.-W."/>
            <person name="Wong F.-L."/>
            <person name="Chan T.-F."/>
            <person name="Lam H.-M."/>
        </authorList>
    </citation>
    <scope>NUCLEOTIDE SEQUENCE [LARGE SCALE GENOMIC DNA]</scope>
    <source>
        <strain evidence="3">cv. W05</strain>
        <tissue evidence="2">Hypocotyl of etiolated seedlings</tissue>
    </source>
</reference>
<dbReference type="EMBL" id="QZWG01000007">
    <property type="protein sequence ID" value="RZC03352.1"/>
    <property type="molecule type" value="Genomic_DNA"/>
</dbReference>
<evidence type="ECO:0000313" key="3">
    <source>
        <dbReference type="Proteomes" id="UP000289340"/>
    </source>
</evidence>
<dbReference type="AlphaFoldDB" id="A0A445JXZ5"/>
<evidence type="ECO:0000313" key="2">
    <source>
        <dbReference type="EMBL" id="RZC03352.1"/>
    </source>
</evidence>
<keyword evidence="1" id="KW-0812">Transmembrane</keyword>
<evidence type="ECO:0000256" key="1">
    <source>
        <dbReference type="SAM" id="Phobius"/>
    </source>
</evidence>
<keyword evidence="1" id="KW-1133">Transmembrane helix</keyword>
<accession>A0A445JXZ5</accession>